<evidence type="ECO:0000313" key="2">
    <source>
        <dbReference type="EMBL" id="AML52971.1"/>
    </source>
</evidence>
<organism evidence="2 3">
    <name type="scientific">Falsihalocynthiibacter arcticus</name>
    <dbReference type="NCBI Taxonomy" id="1579316"/>
    <lineage>
        <taxon>Bacteria</taxon>
        <taxon>Pseudomonadati</taxon>
        <taxon>Pseudomonadota</taxon>
        <taxon>Alphaproteobacteria</taxon>
        <taxon>Rhodobacterales</taxon>
        <taxon>Roseobacteraceae</taxon>
        <taxon>Falsihalocynthiibacter</taxon>
    </lineage>
</organism>
<dbReference type="GO" id="GO:0004803">
    <property type="term" value="F:transposase activity"/>
    <property type="evidence" value="ECO:0007669"/>
    <property type="project" value="InterPro"/>
</dbReference>
<dbReference type="InterPro" id="IPR002514">
    <property type="entry name" value="Transposase_8"/>
</dbReference>
<keyword evidence="1" id="KW-0175">Coiled coil</keyword>
<evidence type="ECO:0000256" key="1">
    <source>
        <dbReference type="SAM" id="Coils"/>
    </source>
</evidence>
<reference evidence="2 3" key="1">
    <citation type="submission" date="2016-02" db="EMBL/GenBank/DDBJ databases">
        <title>Complete genome sequence of Halocynthiibacter arcticus PAMC 20958t from arctic marine sediment.</title>
        <authorList>
            <person name="Lee Y.M."/>
            <person name="Baek K."/>
            <person name="Lee H.K."/>
            <person name="Shin S.C."/>
        </authorList>
    </citation>
    <scope>NUCLEOTIDE SEQUENCE [LARGE SCALE GENOMIC DNA]</scope>
    <source>
        <strain evidence="2">PAMC 20958</strain>
    </source>
</reference>
<gene>
    <name evidence="2" type="ORF">RC74_18435</name>
</gene>
<evidence type="ECO:0000313" key="3">
    <source>
        <dbReference type="Proteomes" id="UP000070371"/>
    </source>
</evidence>
<dbReference type="InterPro" id="IPR009057">
    <property type="entry name" value="Homeodomain-like_sf"/>
</dbReference>
<feature type="coiled-coil region" evidence="1">
    <location>
        <begin position="68"/>
        <end position="95"/>
    </location>
</feature>
<dbReference type="SUPFAM" id="SSF46689">
    <property type="entry name" value="Homeodomain-like"/>
    <property type="match status" value="1"/>
</dbReference>
<dbReference type="Pfam" id="PF01527">
    <property type="entry name" value="HTH_Tnp_1"/>
    <property type="match status" value="1"/>
</dbReference>
<protein>
    <submittedName>
        <fullName evidence="2">Transposase</fullName>
    </submittedName>
</protein>
<sequence length="110" mass="12782">MEKSTRANRFSTEVRARAVRMIFEHEHEYANQSAAIMAIAPKIGCGRDTLRRWVKQSDIDSGRKDGQTSDERVQIKAMEREIRELRQANEILRKASAYFAQAELARPFKR</sequence>
<keyword evidence="3" id="KW-1185">Reference proteome</keyword>
<proteinExistence type="predicted"/>
<dbReference type="GO" id="GO:0003677">
    <property type="term" value="F:DNA binding"/>
    <property type="evidence" value="ECO:0007669"/>
    <property type="project" value="InterPro"/>
</dbReference>
<dbReference type="KEGG" id="hat:RC74_18435"/>
<dbReference type="EMBL" id="CP014327">
    <property type="protein sequence ID" value="AML52971.1"/>
    <property type="molecule type" value="Genomic_DNA"/>
</dbReference>
<dbReference type="GO" id="GO:0006313">
    <property type="term" value="P:DNA transposition"/>
    <property type="evidence" value="ECO:0007669"/>
    <property type="project" value="InterPro"/>
</dbReference>
<dbReference type="AlphaFoldDB" id="A0A126V3Q5"/>
<dbReference type="InterPro" id="IPR036388">
    <property type="entry name" value="WH-like_DNA-bd_sf"/>
</dbReference>
<dbReference type="Proteomes" id="UP000070371">
    <property type="component" value="Chromosome"/>
</dbReference>
<name>A0A126V3Q5_9RHOB</name>
<accession>A0A126V3Q5</accession>
<dbReference type="Gene3D" id="1.10.10.10">
    <property type="entry name" value="Winged helix-like DNA-binding domain superfamily/Winged helix DNA-binding domain"/>
    <property type="match status" value="1"/>
</dbReference>